<feature type="transmembrane region" description="Helical" evidence="3">
    <location>
        <begin position="986"/>
        <end position="1004"/>
    </location>
</feature>
<feature type="transmembrane region" description="Helical" evidence="3">
    <location>
        <begin position="235"/>
        <end position="254"/>
    </location>
</feature>
<feature type="transmembrane region" description="Helical" evidence="3">
    <location>
        <begin position="562"/>
        <end position="581"/>
    </location>
</feature>
<feature type="transmembrane region" description="Helical" evidence="3">
    <location>
        <begin position="446"/>
        <end position="463"/>
    </location>
</feature>
<keyword evidence="1" id="KW-0175">Coiled coil</keyword>
<dbReference type="Proteomes" id="UP001403385">
    <property type="component" value="Unassembled WGS sequence"/>
</dbReference>
<feature type="transmembrane region" description="Helical" evidence="3">
    <location>
        <begin position="1064"/>
        <end position="1082"/>
    </location>
</feature>
<feature type="transmembrane region" description="Helical" evidence="3">
    <location>
        <begin position="281"/>
        <end position="298"/>
    </location>
</feature>
<feature type="coiled-coil region" evidence="1">
    <location>
        <begin position="4"/>
        <end position="35"/>
    </location>
</feature>
<dbReference type="RefSeq" id="WP_346824666.1">
    <property type="nucleotide sequence ID" value="NZ_JBDKWZ010000029.1"/>
</dbReference>
<feature type="transmembrane region" description="Helical" evidence="3">
    <location>
        <begin position="310"/>
        <end position="327"/>
    </location>
</feature>
<feature type="transmembrane region" description="Helical" evidence="3">
    <location>
        <begin position="536"/>
        <end position="556"/>
    </location>
</feature>
<accession>A0AAW9SDJ4</accession>
<feature type="transmembrane region" description="Helical" evidence="3">
    <location>
        <begin position="588"/>
        <end position="614"/>
    </location>
</feature>
<feature type="transmembrane region" description="Helical" evidence="3">
    <location>
        <begin position="259"/>
        <end position="275"/>
    </location>
</feature>
<dbReference type="PANTHER" id="PTHR38434:SF1">
    <property type="entry name" value="BLL2549 PROTEIN"/>
    <property type="match status" value="1"/>
</dbReference>
<feature type="transmembrane region" description="Helical" evidence="3">
    <location>
        <begin position="1034"/>
        <end position="1052"/>
    </location>
</feature>
<feature type="transmembrane region" description="Helical" evidence="3">
    <location>
        <begin position="475"/>
        <end position="495"/>
    </location>
</feature>
<evidence type="ECO:0000313" key="4">
    <source>
        <dbReference type="EMBL" id="MEN7551888.1"/>
    </source>
</evidence>
<feature type="transmembrane region" description="Helical" evidence="3">
    <location>
        <begin position="501"/>
        <end position="524"/>
    </location>
</feature>
<feature type="transmembrane region" description="Helical" evidence="3">
    <location>
        <begin position="948"/>
        <end position="966"/>
    </location>
</feature>
<keyword evidence="5" id="KW-1185">Reference proteome</keyword>
<evidence type="ECO:0000313" key="5">
    <source>
        <dbReference type="Proteomes" id="UP001403385"/>
    </source>
</evidence>
<feature type="transmembrane region" description="Helical" evidence="3">
    <location>
        <begin position="389"/>
        <end position="407"/>
    </location>
</feature>
<evidence type="ECO:0000256" key="1">
    <source>
        <dbReference type="SAM" id="Coils"/>
    </source>
</evidence>
<feature type="transmembrane region" description="Helical" evidence="3">
    <location>
        <begin position="893"/>
        <end position="911"/>
    </location>
</feature>
<dbReference type="PANTHER" id="PTHR38434">
    <property type="entry name" value="BLL2549 PROTEIN"/>
    <property type="match status" value="1"/>
</dbReference>
<feature type="transmembrane region" description="Helical" evidence="3">
    <location>
        <begin position="207"/>
        <end position="229"/>
    </location>
</feature>
<sequence>MGELERLKKDFELFRREVEQKMEEFEERFHTFDLQAPDSPMVEEEPESFQTQFIPGVRPEVIPESVPEETVEEQEEKPAFNPPPSVITPPTPPRKKEKQGPSALEKVFAAALSIVSPVFHDLFDFIGKIYLHYKKEDKLPVFFMTVGGIVAILLGSGFLLQYAFSTYFVNLPESIKVGSGFAPTFALGWLGLFLYRKKSLYQEFGSALVALSIILNYLIIYFLAAMAAGTGQVPWWEYVLIILNTGLALGFAIWMETRVVAVLTLLGGVFCPLFVQTESIPLVYFVYLWFLSVSVVWLSQKIQWERLRDLMFVVVTLTLEGVFWAGYTQVDTLTQVVFLHLFIYLFFYVLLCEKGFRFKKSLETRDVVWLAGFVVVLLFGLYQQFEFSAFSNSLAMVYFLNALPFIARTVIGRKQMENILWLVFVTVSATLLALAGAIWLDRSLINLFWALEALMLLYIGFLYKSNTVRKEAFFLFLLAIAQSFDTVSGLFITWPSLNFEWMSWVSIVGLALIANLNVVLIGRMEQEIIEGEKTRVSIYQEIACILTPFAMLLPLYAFFPVWFFYPVVLLTAALFVTKVYKKAIWGRFLLLCLFGWTLFHTSVTVVDTIRYAVWDELFDFQSSFAFVGIPFFLLLLYGIRNKVRKGKKARLTILLNISLLYFVFDYILIGYFFLGEYVANFALLVAVLYLLLGKWLQNKIASALGFIVFGLLFLAVWDSILLTGAYHFSAQTLYGKIAMVEIGAALFLLQSLNTGYLKQSLYEKPFAYLRELFYLLIPVIFLSAVNRNFPEYLTYAFWVSIIFPYVLREIIKKRSLVWEFYLLLALATYYAVQSAEIYVFVTGLLVVFGLHLAKNGFGKKGHKHATWKWFFSYNMYFVGLVLMLGGFEFVRDLSFGFVLTGLYCLLLLDFRKHIYPIRTHFKVLYILAITFVILGCLGAYLQSPTYPWLVGCLLIGNGVMFARLVYTRKALFVNQLADKTWHFHFILTQAYLILLYTSFIEILFDKHFHTILTVSLVAHGIILLFHTMKTKYNFVNKVYIPIFIGVLVKLFFLDLKDFMLVQKVIVFIIIGVLLLGSSYLFLRLKERRVKK</sequence>
<feature type="transmembrane region" description="Helical" evidence="3">
    <location>
        <begin position="141"/>
        <end position="163"/>
    </location>
</feature>
<dbReference type="InterPro" id="IPR019286">
    <property type="entry name" value="DUF2339_TM"/>
</dbReference>
<feature type="transmembrane region" description="Helical" evidence="3">
    <location>
        <begin position="651"/>
        <end position="671"/>
    </location>
</feature>
<feature type="transmembrane region" description="Helical" evidence="3">
    <location>
        <begin position="677"/>
        <end position="696"/>
    </location>
</feature>
<feature type="transmembrane region" description="Helical" evidence="3">
    <location>
        <begin position="869"/>
        <end position="887"/>
    </location>
</feature>
<proteinExistence type="predicted"/>
<feature type="transmembrane region" description="Helical" evidence="3">
    <location>
        <begin position="419"/>
        <end position="440"/>
    </location>
</feature>
<feature type="compositionally biased region" description="Pro residues" evidence="2">
    <location>
        <begin position="80"/>
        <end position="92"/>
    </location>
</feature>
<gene>
    <name evidence="4" type="ORF">AAG747_28485</name>
</gene>
<feature type="compositionally biased region" description="Acidic residues" evidence="2">
    <location>
        <begin position="66"/>
        <end position="75"/>
    </location>
</feature>
<dbReference type="EMBL" id="JBDKWZ010000029">
    <property type="protein sequence ID" value="MEN7551888.1"/>
    <property type="molecule type" value="Genomic_DNA"/>
</dbReference>
<feature type="transmembrane region" description="Helical" evidence="3">
    <location>
        <begin position="1010"/>
        <end position="1027"/>
    </location>
</feature>
<keyword evidence="3" id="KW-0472">Membrane</keyword>
<feature type="transmembrane region" description="Helical" evidence="3">
    <location>
        <begin position="620"/>
        <end position="639"/>
    </location>
</feature>
<protein>
    <submittedName>
        <fullName evidence="4">DUF2339 domain-containing protein</fullName>
    </submittedName>
</protein>
<organism evidence="4 5">
    <name type="scientific">Rapidithrix thailandica</name>
    <dbReference type="NCBI Taxonomy" id="413964"/>
    <lineage>
        <taxon>Bacteria</taxon>
        <taxon>Pseudomonadati</taxon>
        <taxon>Bacteroidota</taxon>
        <taxon>Cytophagia</taxon>
        <taxon>Cytophagales</taxon>
        <taxon>Flammeovirgaceae</taxon>
        <taxon>Rapidithrix</taxon>
    </lineage>
</organism>
<keyword evidence="3" id="KW-1133">Transmembrane helix</keyword>
<feature type="transmembrane region" description="Helical" evidence="3">
    <location>
        <begin position="703"/>
        <end position="727"/>
    </location>
</feature>
<reference evidence="4 5" key="1">
    <citation type="submission" date="2024-04" db="EMBL/GenBank/DDBJ databases">
        <title>Novel genus in family Flammeovirgaceae.</title>
        <authorList>
            <person name="Nguyen T.H."/>
            <person name="Vuong T.Q."/>
            <person name="Le H."/>
            <person name="Kim S.-G."/>
        </authorList>
    </citation>
    <scope>NUCLEOTIDE SEQUENCE [LARGE SCALE GENOMIC DNA]</scope>
    <source>
        <strain evidence="4 5">JCM 23209</strain>
    </source>
</reference>
<feature type="transmembrane region" description="Helical" evidence="3">
    <location>
        <begin position="768"/>
        <end position="786"/>
    </location>
</feature>
<feature type="transmembrane region" description="Helical" evidence="3">
    <location>
        <begin position="364"/>
        <end position="383"/>
    </location>
</feature>
<feature type="region of interest" description="Disordered" evidence="2">
    <location>
        <begin position="64"/>
        <end position="100"/>
    </location>
</feature>
<name>A0AAW9SDJ4_9BACT</name>
<feature type="transmembrane region" description="Helical" evidence="3">
    <location>
        <begin position="333"/>
        <end position="352"/>
    </location>
</feature>
<comment type="caution">
    <text evidence="4">The sequence shown here is derived from an EMBL/GenBank/DDBJ whole genome shotgun (WGS) entry which is preliminary data.</text>
</comment>
<feature type="transmembrane region" description="Helical" evidence="3">
    <location>
        <begin position="923"/>
        <end position="942"/>
    </location>
</feature>
<dbReference type="AlphaFoldDB" id="A0AAW9SDJ4"/>
<evidence type="ECO:0000256" key="3">
    <source>
        <dbReference type="SAM" id="Phobius"/>
    </source>
</evidence>
<feature type="transmembrane region" description="Helical" evidence="3">
    <location>
        <begin position="175"/>
        <end position="195"/>
    </location>
</feature>
<keyword evidence="3" id="KW-0812">Transmembrane</keyword>
<dbReference type="Pfam" id="PF10101">
    <property type="entry name" value="DUF2339"/>
    <property type="match status" value="1"/>
</dbReference>
<feature type="transmembrane region" description="Helical" evidence="3">
    <location>
        <begin position="792"/>
        <end position="808"/>
    </location>
</feature>
<evidence type="ECO:0000256" key="2">
    <source>
        <dbReference type="SAM" id="MobiDB-lite"/>
    </source>
</evidence>